<dbReference type="InterPro" id="IPR011004">
    <property type="entry name" value="Trimer_LpxA-like_sf"/>
</dbReference>
<sequence>VTIGLGTSIENFAVIKSGTFIGKNCRIFQGAIIGEIPQDLKFAGEKTETRVGDNTTVREFVTINRGTSALGYTKVGKNVLLMAYSHIAHDCIVGDNVIMANKATLGGHVEIGNWAFLGGGVLVHQFCKVGEHALIAAGFRAVQDVPPFIWASGEPIKYSGINSVGLK</sequence>
<dbReference type="AlphaFoldDB" id="A0A382WUU1"/>
<name>A0A382WUU1_9ZZZZ</name>
<dbReference type="InterPro" id="IPR010137">
    <property type="entry name" value="Lipid_A_LpxA"/>
</dbReference>
<dbReference type="PANTHER" id="PTHR43480:SF1">
    <property type="entry name" value="ACYL-[ACYL-CARRIER-PROTEIN]--UDP-N-ACETYLGLUCOSAMINE O-ACYLTRANSFERASE, MITOCHONDRIAL-RELATED"/>
    <property type="match status" value="1"/>
</dbReference>
<gene>
    <name evidence="1" type="ORF">METZ01_LOCUS415446</name>
</gene>
<feature type="non-terminal residue" evidence="1">
    <location>
        <position position="1"/>
    </location>
</feature>
<dbReference type="GO" id="GO:0016020">
    <property type="term" value="C:membrane"/>
    <property type="evidence" value="ECO:0007669"/>
    <property type="project" value="GOC"/>
</dbReference>
<dbReference type="PANTHER" id="PTHR43480">
    <property type="entry name" value="ACYL-[ACYL-CARRIER-PROTEIN]--UDP-N-ACETYLGLUCOSAMINE O-ACYLTRANSFERASE"/>
    <property type="match status" value="1"/>
</dbReference>
<feature type="non-terminal residue" evidence="1">
    <location>
        <position position="167"/>
    </location>
</feature>
<dbReference type="SUPFAM" id="SSF51161">
    <property type="entry name" value="Trimeric LpxA-like enzymes"/>
    <property type="match status" value="1"/>
</dbReference>
<dbReference type="Gene3D" id="2.160.10.10">
    <property type="entry name" value="Hexapeptide repeat proteins"/>
    <property type="match status" value="1"/>
</dbReference>
<accession>A0A382WUU1</accession>
<dbReference type="Pfam" id="PF00132">
    <property type="entry name" value="Hexapep"/>
    <property type="match status" value="1"/>
</dbReference>
<proteinExistence type="predicted"/>
<dbReference type="GO" id="GO:0009245">
    <property type="term" value="P:lipid A biosynthetic process"/>
    <property type="evidence" value="ECO:0007669"/>
    <property type="project" value="UniProtKB-KW"/>
</dbReference>
<protein>
    <recommendedName>
        <fullName evidence="2">UDP N-acetylglucosamine O-acyltransferase C-terminal domain-containing protein</fullName>
    </recommendedName>
</protein>
<dbReference type="EMBL" id="UINC01162696">
    <property type="protein sequence ID" value="SVD62592.1"/>
    <property type="molecule type" value="Genomic_DNA"/>
</dbReference>
<evidence type="ECO:0000313" key="1">
    <source>
        <dbReference type="EMBL" id="SVD62592.1"/>
    </source>
</evidence>
<organism evidence="1">
    <name type="scientific">marine metagenome</name>
    <dbReference type="NCBI Taxonomy" id="408172"/>
    <lineage>
        <taxon>unclassified sequences</taxon>
        <taxon>metagenomes</taxon>
        <taxon>ecological metagenomes</taxon>
    </lineage>
</organism>
<dbReference type="InterPro" id="IPR001451">
    <property type="entry name" value="Hexapep"/>
</dbReference>
<dbReference type="NCBIfam" id="NF003657">
    <property type="entry name" value="PRK05289.1"/>
    <property type="match status" value="1"/>
</dbReference>
<dbReference type="GO" id="GO:0008780">
    <property type="term" value="F:acyl-[acyl-carrier-protein]-UDP-N-acetylglucosamine O-acyltransferase activity"/>
    <property type="evidence" value="ECO:0007669"/>
    <property type="project" value="InterPro"/>
</dbReference>
<reference evidence="1" key="1">
    <citation type="submission" date="2018-05" db="EMBL/GenBank/DDBJ databases">
        <authorList>
            <person name="Lanie J.A."/>
            <person name="Ng W.-L."/>
            <person name="Kazmierczak K.M."/>
            <person name="Andrzejewski T.M."/>
            <person name="Davidsen T.M."/>
            <person name="Wayne K.J."/>
            <person name="Tettelin H."/>
            <person name="Glass J.I."/>
            <person name="Rusch D."/>
            <person name="Podicherti R."/>
            <person name="Tsui H.-C.T."/>
            <person name="Winkler M.E."/>
        </authorList>
    </citation>
    <scope>NUCLEOTIDE SEQUENCE</scope>
</reference>
<evidence type="ECO:0008006" key="2">
    <source>
        <dbReference type="Google" id="ProtNLM"/>
    </source>
</evidence>